<sequence>MTGGGEDVGRRADRDSGGTGAGKTGTTRTGTARTGTTGDGVARGDTVTGGAAQDGPATGGSAAGDPVSGGAKTGGSAAGGSRAGSPAAGGPVTGGPAAGDVPAAGAPAPPTAPIPLGRGLPGWSSRLAVALVGGGLTGVLAVEGTEPPFLLVHLALVCLAAVLPASAAPVLVIAATAAALALSDAPAFRPAVLVAVALAHLLHVVTALAALLPLDSRVHPSALRVPAIRFASVQLCVLGAAGLISLVPQGRVAAPLELLGLAAATALAAGSALLLRSRG</sequence>
<feature type="transmembrane region" description="Helical" evidence="2">
    <location>
        <begin position="226"/>
        <end position="247"/>
    </location>
</feature>
<keyword evidence="2" id="KW-0812">Transmembrane</keyword>
<feature type="transmembrane region" description="Helical" evidence="2">
    <location>
        <begin position="154"/>
        <end position="180"/>
    </location>
</feature>
<organism evidence="3 4">
    <name type="scientific">Actinosynnema pretiosum subsp. pretiosum</name>
    <dbReference type="NCBI Taxonomy" id="103721"/>
    <lineage>
        <taxon>Bacteria</taxon>
        <taxon>Bacillati</taxon>
        <taxon>Actinomycetota</taxon>
        <taxon>Actinomycetes</taxon>
        <taxon>Pseudonocardiales</taxon>
        <taxon>Pseudonocardiaceae</taxon>
        <taxon>Actinosynnema</taxon>
    </lineage>
</organism>
<protein>
    <submittedName>
        <fullName evidence="3">Uncharacterized protein</fullName>
    </submittedName>
</protein>
<name>A0AA45LCM1_9PSEU</name>
<dbReference type="EMBL" id="CP073249">
    <property type="protein sequence ID" value="QUF07582.1"/>
    <property type="molecule type" value="Genomic_DNA"/>
</dbReference>
<evidence type="ECO:0000256" key="1">
    <source>
        <dbReference type="SAM" id="MobiDB-lite"/>
    </source>
</evidence>
<evidence type="ECO:0000313" key="3">
    <source>
        <dbReference type="EMBL" id="QUF07582.1"/>
    </source>
</evidence>
<accession>A0AA45LCM1</accession>
<dbReference type="AlphaFoldDB" id="A0AA45LCM1"/>
<reference evidence="3" key="1">
    <citation type="submission" date="2021-04" db="EMBL/GenBank/DDBJ databases">
        <title>Genomic sequence of Actinosynnema pretiosum subsp. pretiosum ATCC 31280 (C-14919).</title>
        <authorList>
            <person name="Bai L."/>
            <person name="Wang X."/>
            <person name="Xiao Y."/>
        </authorList>
    </citation>
    <scope>NUCLEOTIDE SEQUENCE</scope>
    <source>
        <strain evidence="3">ATCC 31280</strain>
    </source>
</reference>
<feature type="compositionally biased region" description="Low complexity" evidence="1">
    <location>
        <begin position="24"/>
        <end position="51"/>
    </location>
</feature>
<dbReference type="Proteomes" id="UP000677152">
    <property type="component" value="Chromosome"/>
</dbReference>
<gene>
    <name evidence="3" type="ORF">KCV87_17140</name>
</gene>
<feature type="region of interest" description="Disordered" evidence="1">
    <location>
        <begin position="1"/>
        <end position="112"/>
    </location>
</feature>
<feature type="transmembrane region" description="Helical" evidence="2">
    <location>
        <begin position="253"/>
        <end position="275"/>
    </location>
</feature>
<keyword evidence="2" id="KW-0472">Membrane</keyword>
<proteinExistence type="predicted"/>
<evidence type="ECO:0000313" key="4">
    <source>
        <dbReference type="Proteomes" id="UP000677152"/>
    </source>
</evidence>
<evidence type="ECO:0000256" key="2">
    <source>
        <dbReference type="SAM" id="Phobius"/>
    </source>
</evidence>
<feature type="transmembrane region" description="Helical" evidence="2">
    <location>
        <begin position="123"/>
        <end position="142"/>
    </location>
</feature>
<feature type="transmembrane region" description="Helical" evidence="2">
    <location>
        <begin position="192"/>
        <end position="214"/>
    </location>
</feature>
<feature type="compositionally biased region" description="Basic and acidic residues" evidence="1">
    <location>
        <begin position="7"/>
        <end position="16"/>
    </location>
</feature>
<keyword evidence="2" id="KW-1133">Transmembrane helix</keyword>
<feature type="compositionally biased region" description="Gly residues" evidence="1">
    <location>
        <begin position="71"/>
        <end position="82"/>
    </location>
</feature>